<name>A0AAN7VLF2_9COLE</name>
<dbReference type="PANTHER" id="PTHR21505">
    <property type="entry name" value="MADF DOMAIN-CONTAINING PROTEIN-RELATED"/>
    <property type="match status" value="1"/>
</dbReference>
<evidence type="ECO:0000256" key="1">
    <source>
        <dbReference type="SAM" id="MobiDB-lite"/>
    </source>
</evidence>
<protein>
    <submittedName>
        <fullName evidence="2">Uncharacterized protein</fullName>
    </submittedName>
</protein>
<dbReference type="PANTHER" id="PTHR21505:SF8">
    <property type="entry name" value="DPT-YFP REPRESSOR BY OVEREXPRESSION, ISOFORM D-RELATED"/>
    <property type="match status" value="1"/>
</dbReference>
<keyword evidence="3" id="KW-1185">Reference proteome</keyword>
<accession>A0AAN7VLF2</accession>
<evidence type="ECO:0000313" key="2">
    <source>
        <dbReference type="EMBL" id="KAK5647118.1"/>
    </source>
</evidence>
<organism evidence="2 3">
    <name type="scientific">Pyrocoelia pectoralis</name>
    <dbReference type="NCBI Taxonomy" id="417401"/>
    <lineage>
        <taxon>Eukaryota</taxon>
        <taxon>Metazoa</taxon>
        <taxon>Ecdysozoa</taxon>
        <taxon>Arthropoda</taxon>
        <taxon>Hexapoda</taxon>
        <taxon>Insecta</taxon>
        <taxon>Pterygota</taxon>
        <taxon>Neoptera</taxon>
        <taxon>Endopterygota</taxon>
        <taxon>Coleoptera</taxon>
        <taxon>Polyphaga</taxon>
        <taxon>Elateriformia</taxon>
        <taxon>Elateroidea</taxon>
        <taxon>Lampyridae</taxon>
        <taxon>Lampyrinae</taxon>
        <taxon>Pyrocoelia</taxon>
    </lineage>
</organism>
<dbReference type="EMBL" id="JAVRBK010000003">
    <property type="protein sequence ID" value="KAK5647118.1"/>
    <property type="molecule type" value="Genomic_DNA"/>
</dbReference>
<reference evidence="2 3" key="1">
    <citation type="journal article" date="2024" name="Insects">
        <title>An Improved Chromosome-Level Genome Assembly of the Firefly Pyrocoelia pectoralis.</title>
        <authorList>
            <person name="Fu X."/>
            <person name="Meyer-Rochow V.B."/>
            <person name="Ballantyne L."/>
            <person name="Zhu X."/>
        </authorList>
    </citation>
    <scope>NUCLEOTIDE SEQUENCE [LARGE SCALE GENOMIC DNA]</scope>
    <source>
        <strain evidence="2">XCY_ONT2</strain>
    </source>
</reference>
<dbReference type="Proteomes" id="UP001329430">
    <property type="component" value="Chromosome 3"/>
</dbReference>
<feature type="region of interest" description="Disordered" evidence="1">
    <location>
        <begin position="78"/>
        <end position="98"/>
    </location>
</feature>
<dbReference type="AlphaFoldDB" id="A0AAN7VLF2"/>
<sequence length="179" mass="20897">MKVLIIILKTKIKTIKTVYRQELNKIIKSKKSGAGAADVYKPKLVWFIKADYFLHNVTTTRKTSTNNYKSNNRIFEKNTQKQIASPKMKSPAQTPKRKREALELNKTIAAFAKLNDGRVDEEYDSFAQHITNQMRQLPIRSFIMLQEDIQRLITRERLRCLSDSVSTPQHYYDMDSSRP</sequence>
<proteinExistence type="predicted"/>
<gene>
    <name evidence="2" type="ORF">RI129_005582</name>
</gene>
<evidence type="ECO:0000313" key="3">
    <source>
        <dbReference type="Proteomes" id="UP001329430"/>
    </source>
</evidence>
<comment type="caution">
    <text evidence="2">The sequence shown here is derived from an EMBL/GenBank/DDBJ whole genome shotgun (WGS) entry which is preliminary data.</text>
</comment>